<sequence length="280" mass="29228">MGSRLPRALIERLVDDAAVFPPGLAPLPRAVAEHLARTAYREFVGPLLVPATAAAEVRELAGGARLRVGLIARPGMPVEPVRAAAAALAGSTVEVAGVEVGAGAEWESLLDLGVALTVEIPRDGFTAAIDAVAAVALRTGGEPLVQAKFRTGATEVWAWPDEVELARFFAACRERDLPFKLTGGLHHVLRADHPGPDGGRQHGLLNVLAAVHATAEGVPEPEVARLLGERDAAPLVDLLTALGTDAASRVRCAFTAYGCCTVADPLGELAALRLIDKEHQ</sequence>
<name>A0A935CEP5_9MICO</name>
<reference evidence="1 2" key="1">
    <citation type="submission" date="2020-10" db="EMBL/GenBank/DDBJ databases">
        <title>Connecting structure to function with the recovery of over 1000 high-quality activated sludge metagenome-assembled genomes encoding full-length rRNA genes using long-read sequencing.</title>
        <authorList>
            <person name="Singleton C.M."/>
            <person name="Petriglieri F."/>
            <person name="Kristensen J.M."/>
            <person name="Kirkegaard R.H."/>
            <person name="Michaelsen T.Y."/>
            <person name="Andersen M.H."/>
            <person name="Karst S.M."/>
            <person name="Dueholm M.S."/>
            <person name="Nielsen P.H."/>
            <person name="Albertsen M."/>
        </authorList>
    </citation>
    <scope>NUCLEOTIDE SEQUENCE [LARGE SCALE GENOMIC DNA]</scope>
    <source>
        <strain evidence="1">AalE_18-Q3-R2-46_BAT3C.188</strain>
    </source>
</reference>
<gene>
    <name evidence="1" type="ORF">IPF40_11475</name>
</gene>
<comment type="caution">
    <text evidence="1">The sequence shown here is derived from an EMBL/GenBank/DDBJ whole genome shotgun (WGS) entry which is preliminary data.</text>
</comment>
<protein>
    <submittedName>
        <fullName evidence="1">Uncharacterized protein</fullName>
    </submittedName>
</protein>
<proteinExistence type="predicted"/>
<organism evidence="1 2">
    <name type="scientific">Candidatus Phosphoribacter hodrii</name>
    <dbReference type="NCBI Taxonomy" id="2953743"/>
    <lineage>
        <taxon>Bacteria</taxon>
        <taxon>Bacillati</taxon>
        <taxon>Actinomycetota</taxon>
        <taxon>Actinomycetes</taxon>
        <taxon>Micrococcales</taxon>
        <taxon>Dermatophilaceae</taxon>
        <taxon>Candidatus Phosphoribacter</taxon>
    </lineage>
</organism>
<evidence type="ECO:0000313" key="1">
    <source>
        <dbReference type="EMBL" id="MBK6301625.1"/>
    </source>
</evidence>
<dbReference type="EMBL" id="JADIXZ010000005">
    <property type="protein sequence ID" value="MBK6301625.1"/>
    <property type="molecule type" value="Genomic_DNA"/>
</dbReference>
<dbReference type="AlphaFoldDB" id="A0A935CEP5"/>
<dbReference type="Proteomes" id="UP000718281">
    <property type="component" value="Unassembled WGS sequence"/>
</dbReference>
<evidence type="ECO:0000313" key="2">
    <source>
        <dbReference type="Proteomes" id="UP000718281"/>
    </source>
</evidence>
<accession>A0A935CEP5</accession>